<keyword evidence="2" id="KW-1185">Reference proteome</keyword>
<sequence length="222" mass="24514">MALSIGGQFFQCLPFVFGATRLSGCCNCNRAERRRVERVLQQPLSPVAPKTKGYGLARNIQPCVSLRPAYVDSRTRILYGVAAVWPKTPCPPGISAGFSTSSARASGAPLSPAPYPKAATVRDVRGCIASNVFFINQYASFTLPRSAQLFPPEICCTRTEREANEQAGHLILKYIGPFGHFGNQRYPSSGKYTSWRSISRWQCKIALKLHSPLWCHKICVNM</sequence>
<dbReference type="EMBL" id="CM046126">
    <property type="protein sequence ID" value="KAI8427209.1"/>
    <property type="molecule type" value="Genomic_DNA"/>
</dbReference>
<dbReference type="Proteomes" id="UP001064048">
    <property type="component" value="Chromosome 26"/>
</dbReference>
<proteinExistence type="predicted"/>
<evidence type="ECO:0000313" key="1">
    <source>
        <dbReference type="EMBL" id="KAI8427209.1"/>
    </source>
</evidence>
<protein>
    <submittedName>
        <fullName evidence="1">Uncharacterized protein</fullName>
    </submittedName>
</protein>
<accession>A0ACC0JT38</accession>
<name>A0ACC0JT38_CHOFU</name>
<reference evidence="1 2" key="1">
    <citation type="journal article" date="2022" name="Genome Biol. Evol.">
        <title>The Spruce Budworm Genome: Reconstructing the Evolutionary History of Antifreeze Proteins.</title>
        <authorList>
            <person name="Beliveau C."/>
            <person name="Gagne P."/>
            <person name="Picq S."/>
            <person name="Vernygora O."/>
            <person name="Keeling C.I."/>
            <person name="Pinkney K."/>
            <person name="Doucet D."/>
            <person name="Wen F."/>
            <person name="Johnston J.S."/>
            <person name="Maaroufi H."/>
            <person name="Boyle B."/>
            <person name="Laroche J."/>
            <person name="Dewar K."/>
            <person name="Juretic N."/>
            <person name="Blackburn G."/>
            <person name="Nisole A."/>
            <person name="Brunet B."/>
            <person name="Brandao M."/>
            <person name="Lumley L."/>
            <person name="Duan J."/>
            <person name="Quan G."/>
            <person name="Lucarotti C.J."/>
            <person name="Roe A.D."/>
            <person name="Sperling F.A.H."/>
            <person name="Levesque R.C."/>
            <person name="Cusson M."/>
        </authorList>
    </citation>
    <scope>NUCLEOTIDE SEQUENCE [LARGE SCALE GENOMIC DNA]</scope>
    <source>
        <strain evidence="1">Glfc:IPQL:Cfum</strain>
    </source>
</reference>
<organism evidence="1 2">
    <name type="scientific">Choristoneura fumiferana</name>
    <name type="common">Spruce budworm moth</name>
    <name type="synonym">Archips fumiferana</name>
    <dbReference type="NCBI Taxonomy" id="7141"/>
    <lineage>
        <taxon>Eukaryota</taxon>
        <taxon>Metazoa</taxon>
        <taxon>Ecdysozoa</taxon>
        <taxon>Arthropoda</taxon>
        <taxon>Hexapoda</taxon>
        <taxon>Insecta</taxon>
        <taxon>Pterygota</taxon>
        <taxon>Neoptera</taxon>
        <taxon>Endopterygota</taxon>
        <taxon>Lepidoptera</taxon>
        <taxon>Glossata</taxon>
        <taxon>Ditrysia</taxon>
        <taxon>Tortricoidea</taxon>
        <taxon>Tortricidae</taxon>
        <taxon>Tortricinae</taxon>
        <taxon>Choristoneura</taxon>
    </lineage>
</organism>
<evidence type="ECO:0000313" key="2">
    <source>
        <dbReference type="Proteomes" id="UP001064048"/>
    </source>
</evidence>
<comment type="caution">
    <text evidence="1">The sequence shown here is derived from an EMBL/GenBank/DDBJ whole genome shotgun (WGS) entry which is preliminary data.</text>
</comment>
<gene>
    <name evidence="1" type="ORF">MSG28_014807</name>
</gene>